<organism evidence="1 2">
    <name type="scientific">Nitrospina watsonii</name>
    <dbReference type="NCBI Taxonomy" id="1323948"/>
    <lineage>
        <taxon>Bacteria</taxon>
        <taxon>Pseudomonadati</taxon>
        <taxon>Nitrospinota/Tectimicrobiota group</taxon>
        <taxon>Nitrospinota</taxon>
        <taxon>Nitrospinia</taxon>
        <taxon>Nitrospinales</taxon>
        <taxon>Nitrospinaceae</taxon>
        <taxon>Nitrospina</taxon>
    </lineage>
</organism>
<evidence type="ECO:0008006" key="3">
    <source>
        <dbReference type="Google" id="ProtNLM"/>
    </source>
</evidence>
<keyword evidence="2" id="KW-1185">Reference proteome</keyword>
<evidence type="ECO:0000313" key="2">
    <source>
        <dbReference type="Proteomes" id="UP001157733"/>
    </source>
</evidence>
<name>A0ABM9HGV9_9BACT</name>
<dbReference type="InterPro" id="IPR032587">
    <property type="entry name" value="DUF4911"/>
</dbReference>
<gene>
    <name evidence="1" type="ORF">NSPWAT_2714</name>
</gene>
<evidence type="ECO:0000313" key="1">
    <source>
        <dbReference type="EMBL" id="CAI2719570.1"/>
    </source>
</evidence>
<proteinExistence type="predicted"/>
<protein>
    <recommendedName>
        <fullName evidence="3">DUF4911 domain-containing protein</fullName>
    </recommendedName>
</protein>
<dbReference type="EMBL" id="OX336137">
    <property type="protein sequence ID" value="CAI2719570.1"/>
    <property type="molecule type" value="Genomic_DNA"/>
</dbReference>
<accession>A0ABM9HGV9</accession>
<reference evidence="1 2" key="1">
    <citation type="submission" date="2022-09" db="EMBL/GenBank/DDBJ databases">
        <authorList>
            <person name="Kop L."/>
        </authorList>
    </citation>
    <scope>NUCLEOTIDE SEQUENCE [LARGE SCALE GENOMIC DNA]</scope>
    <source>
        <strain evidence="1 2">347</strain>
    </source>
</reference>
<dbReference type="Pfam" id="PF16256">
    <property type="entry name" value="DUF4911"/>
    <property type="match status" value="1"/>
</dbReference>
<sequence>MHPPHADSLQWILEVDTKDIAYIVGLFEAYDGLAVVRTLDPARGHIELMIAPDFEEDVAGVVDALSKEIPVQILSQ</sequence>
<dbReference type="Proteomes" id="UP001157733">
    <property type="component" value="Chromosome"/>
</dbReference>
<dbReference type="RefSeq" id="WP_282012391.1">
    <property type="nucleotide sequence ID" value="NZ_OX336137.1"/>
</dbReference>